<dbReference type="PRINTS" id="PR00046">
    <property type="entry name" value="SIGMA70FCT"/>
</dbReference>
<sequence>MTGIKLNCDRYHTHLCRAGAPGTRKILRKNSRGGVTVATEFVADATDFSPARRGRDSYDDIEPWFDKLAALDTLDPHRNALREHIIELCLPLADHIARRFAGRGEAYEDLVQVARVGLLLAVDRFDLTRGNSFLSFAVPTVMGEVRRYFRDSGWAVRVPRRLKELQQRIASVTPELAQRLGRQPTATDLAAELGTDHEEIAQALIAANGYTCDSIDAGTDGGEDAAAAFHEDPLATIDPNYELVENAIAVAPLIAELPERERRVLELRFGESQTQTQIAERLGLSQMHISRILNRTLRELRERALESQPA</sequence>
<dbReference type="GO" id="GO:0016987">
    <property type="term" value="F:sigma factor activity"/>
    <property type="evidence" value="ECO:0007669"/>
    <property type="project" value="UniProtKB-KW"/>
</dbReference>
<dbReference type="Gene3D" id="1.20.140.160">
    <property type="match status" value="1"/>
</dbReference>
<evidence type="ECO:0000259" key="6">
    <source>
        <dbReference type="Pfam" id="PF04542"/>
    </source>
</evidence>
<dbReference type="InterPro" id="IPR014322">
    <property type="entry name" value="RNA_pol_sigma-B/F/G"/>
</dbReference>
<dbReference type="AlphaFoldDB" id="A0A6G9YI65"/>
<dbReference type="InterPro" id="IPR014284">
    <property type="entry name" value="RNA_pol_sigma-70_dom"/>
</dbReference>
<dbReference type="GO" id="GO:0003677">
    <property type="term" value="F:DNA binding"/>
    <property type="evidence" value="ECO:0007669"/>
    <property type="project" value="UniProtKB-KW"/>
</dbReference>
<dbReference type="InterPro" id="IPR000943">
    <property type="entry name" value="RNA_pol_sigma70"/>
</dbReference>
<dbReference type="InterPro" id="IPR013325">
    <property type="entry name" value="RNA_pol_sigma_r2"/>
</dbReference>
<dbReference type="GO" id="GO:0006352">
    <property type="term" value="P:DNA-templated transcription initiation"/>
    <property type="evidence" value="ECO:0007669"/>
    <property type="project" value="InterPro"/>
</dbReference>
<name>A0A6G9YI65_9NOCA</name>
<evidence type="ECO:0000256" key="3">
    <source>
        <dbReference type="ARBA" id="ARBA00023125"/>
    </source>
</evidence>
<feature type="domain" description="RNA polymerase sigma-70 region 2" evidence="6">
    <location>
        <begin position="86"/>
        <end position="154"/>
    </location>
</feature>
<evidence type="ECO:0000313" key="9">
    <source>
        <dbReference type="Proteomes" id="UP000503540"/>
    </source>
</evidence>
<dbReference type="Pfam" id="PF04545">
    <property type="entry name" value="Sigma70_r4"/>
    <property type="match status" value="1"/>
</dbReference>
<dbReference type="SUPFAM" id="SSF88946">
    <property type="entry name" value="Sigma2 domain of RNA polymerase sigma factors"/>
    <property type="match status" value="1"/>
</dbReference>
<feature type="domain" description="RNA polymerase sigma-70 region 3" evidence="5">
    <location>
        <begin position="166"/>
        <end position="222"/>
    </location>
</feature>
<organism evidence="8 9">
    <name type="scientific">Nocardia arthritidis</name>
    <dbReference type="NCBI Taxonomy" id="228602"/>
    <lineage>
        <taxon>Bacteria</taxon>
        <taxon>Bacillati</taxon>
        <taxon>Actinomycetota</taxon>
        <taxon>Actinomycetes</taxon>
        <taxon>Mycobacteriales</taxon>
        <taxon>Nocardiaceae</taxon>
        <taxon>Nocardia</taxon>
    </lineage>
</organism>
<dbReference type="EMBL" id="CP046172">
    <property type="protein sequence ID" value="QIS12888.1"/>
    <property type="molecule type" value="Genomic_DNA"/>
</dbReference>
<dbReference type="InterPro" id="IPR007627">
    <property type="entry name" value="RNA_pol_sigma70_r2"/>
</dbReference>
<proteinExistence type="predicted"/>
<dbReference type="SUPFAM" id="SSF88659">
    <property type="entry name" value="Sigma3 and sigma4 domains of RNA polymerase sigma factors"/>
    <property type="match status" value="2"/>
</dbReference>
<reference evidence="8 9" key="1">
    <citation type="journal article" date="2019" name="ACS Chem. Biol.">
        <title>Identification and Mobilization of a Cryptic Antibiotic Biosynthesis Gene Locus from a Human-Pathogenic Nocardia Isolate.</title>
        <authorList>
            <person name="Herisse M."/>
            <person name="Ishida K."/>
            <person name="Porter J.L."/>
            <person name="Howden B."/>
            <person name="Hertweck C."/>
            <person name="Stinear T.P."/>
            <person name="Pidot S.J."/>
        </authorList>
    </citation>
    <scope>NUCLEOTIDE SEQUENCE [LARGE SCALE GENOMIC DNA]</scope>
    <source>
        <strain evidence="8 9">AUSMDU00012717</strain>
    </source>
</reference>
<keyword evidence="3" id="KW-0238">DNA-binding</keyword>
<dbReference type="CDD" id="cd06171">
    <property type="entry name" value="Sigma70_r4"/>
    <property type="match status" value="1"/>
</dbReference>
<evidence type="ECO:0000256" key="4">
    <source>
        <dbReference type="ARBA" id="ARBA00023163"/>
    </source>
</evidence>
<dbReference type="KEGG" id="nah:F5544_25165"/>
<evidence type="ECO:0000259" key="5">
    <source>
        <dbReference type="Pfam" id="PF04539"/>
    </source>
</evidence>
<dbReference type="Pfam" id="PF04542">
    <property type="entry name" value="Sigma70_r2"/>
    <property type="match status" value="1"/>
</dbReference>
<dbReference type="PANTHER" id="PTHR30385">
    <property type="entry name" value="SIGMA FACTOR F FLAGELLAR"/>
    <property type="match status" value="1"/>
</dbReference>
<dbReference type="InterPro" id="IPR013324">
    <property type="entry name" value="RNA_pol_sigma_r3/r4-like"/>
</dbReference>
<keyword evidence="9" id="KW-1185">Reference proteome</keyword>
<dbReference type="NCBIfam" id="TIGR02980">
    <property type="entry name" value="SigBFG"/>
    <property type="match status" value="1"/>
</dbReference>
<protein>
    <submittedName>
        <fullName evidence="8">SigB/SigF/SigG family RNA polymerase sigma factor</fullName>
    </submittedName>
</protein>
<dbReference type="PANTHER" id="PTHR30385:SF4">
    <property type="entry name" value="RNA POLYMERASE SIGMA-E FACTOR"/>
    <property type="match status" value="1"/>
</dbReference>
<evidence type="ECO:0000259" key="7">
    <source>
        <dbReference type="Pfam" id="PF04545"/>
    </source>
</evidence>
<dbReference type="InterPro" id="IPR007630">
    <property type="entry name" value="RNA_pol_sigma70_r4"/>
</dbReference>
<accession>A0A6G9YI65</accession>
<evidence type="ECO:0000313" key="8">
    <source>
        <dbReference type="EMBL" id="QIS12888.1"/>
    </source>
</evidence>
<keyword evidence="1" id="KW-0805">Transcription regulation</keyword>
<dbReference type="Pfam" id="PF04539">
    <property type="entry name" value="Sigma70_r3"/>
    <property type="match status" value="1"/>
</dbReference>
<dbReference type="NCBIfam" id="TIGR02937">
    <property type="entry name" value="sigma70-ECF"/>
    <property type="match status" value="1"/>
</dbReference>
<keyword evidence="2" id="KW-0731">Sigma factor</keyword>
<keyword evidence="4" id="KW-0804">Transcription</keyword>
<gene>
    <name evidence="8" type="ORF">F5544_25165</name>
</gene>
<feature type="domain" description="RNA polymerase sigma-70 region 4" evidence="7">
    <location>
        <begin position="254"/>
        <end position="302"/>
    </location>
</feature>
<dbReference type="Gene3D" id="1.20.120.1810">
    <property type="match status" value="1"/>
</dbReference>
<dbReference type="InterPro" id="IPR007624">
    <property type="entry name" value="RNA_pol_sigma70_r3"/>
</dbReference>
<evidence type="ECO:0000256" key="2">
    <source>
        <dbReference type="ARBA" id="ARBA00023082"/>
    </source>
</evidence>
<dbReference type="Proteomes" id="UP000503540">
    <property type="component" value="Chromosome"/>
</dbReference>
<evidence type="ECO:0000256" key="1">
    <source>
        <dbReference type="ARBA" id="ARBA00023015"/>
    </source>
</evidence>